<name>A0A2M7EJ97_9BACT</name>
<dbReference type="AlphaFoldDB" id="A0A2M7EJ97"/>
<proteinExistence type="predicted"/>
<protein>
    <recommendedName>
        <fullName evidence="3">CopG family transcriptional regulator</fullName>
    </recommendedName>
</protein>
<reference evidence="2" key="1">
    <citation type="submission" date="2017-09" db="EMBL/GenBank/DDBJ databases">
        <title>Depth-based differentiation of microbial function through sediment-hosted aquifers and enrichment of novel symbionts in the deep terrestrial subsurface.</title>
        <authorList>
            <person name="Probst A.J."/>
            <person name="Ladd B."/>
            <person name="Jarett J.K."/>
            <person name="Geller-Mcgrath D.E."/>
            <person name="Sieber C.M.K."/>
            <person name="Emerson J.B."/>
            <person name="Anantharaman K."/>
            <person name="Thomas B.C."/>
            <person name="Malmstrom R."/>
            <person name="Stieglmeier M."/>
            <person name="Klingl A."/>
            <person name="Woyke T."/>
            <person name="Ryan C.M."/>
            <person name="Banfield J.F."/>
        </authorList>
    </citation>
    <scope>NUCLEOTIDE SEQUENCE [LARGE SCALE GENOMIC DNA]</scope>
</reference>
<gene>
    <name evidence="1" type="ORF">COW57_04125</name>
</gene>
<evidence type="ECO:0000313" key="2">
    <source>
        <dbReference type="Proteomes" id="UP000228762"/>
    </source>
</evidence>
<organism evidence="1 2">
    <name type="scientific">Candidatus Roizmanbacteria bacterium CG17_big_fil_post_rev_8_21_14_2_50_39_7</name>
    <dbReference type="NCBI Taxonomy" id="1974858"/>
    <lineage>
        <taxon>Bacteria</taxon>
        <taxon>Candidatus Roizmaniibacteriota</taxon>
    </lineage>
</organism>
<sequence length="78" mass="8871">MIRTQIYIPEDEHNDLMIVANQKKQPMAAVIRFFIKKGLKEEKNIDKSGKSALKKLLAIRTTKGPADLSANLDHYLYG</sequence>
<accession>A0A2M7EJ97</accession>
<comment type="caution">
    <text evidence="1">The sequence shown here is derived from an EMBL/GenBank/DDBJ whole genome shotgun (WGS) entry which is preliminary data.</text>
</comment>
<evidence type="ECO:0000313" key="1">
    <source>
        <dbReference type="EMBL" id="PIV70653.1"/>
    </source>
</evidence>
<evidence type="ECO:0008006" key="3">
    <source>
        <dbReference type="Google" id="ProtNLM"/>
    </source>
</evidence>
<dbReference type="EMBL" id="PFEV01000194">
    <property type="protein sequence ID" value="PIV70653.1"/>
    <property type="molecule type" value="Genomic_DNA"/>
</dbReference>
<dbReference type="Proteomes" id="UP000228762">
    <property type="component" value="Unassembled WGS sequence"/>
</dbReference>